<evidence type="ECO:0000259" key="4">
    <source>
        <dbReference type="PROSITE" id="PS51379"/>
    </source>
</evidence>
<keyword evidence="2" id="KW-0408">Iron</keyword>
<dbReference type="Pfam" id="PF07992">
    <property type="entry name" value="Pyr_redox_2"/>
    <property type="match status" value="1"/>
</dbReference>
<dbReference type="InterPro" id="IPR017900">
    <property type="entry name" value="4Fe4S_Fe_S_CS"/>
</dbReference>
<dbReference type="AlphaFoldDB" id="A0A2U3LAJ4"/>
<dbReference type="InterPro" id="IPR009051">
    <property type="entry name" value="Helical_ferredxn"/>
</dbReference>
<evidence type="ECO:0000313" key="5">
    <source>
        <dbReference type="EMBL" id="SPF48912.1"/>
    </source>
</evidence>
<keyword evidence="3" id="KW-0411">Iron-sulfur</keyword>
<dbReference type="InterPro" id="IPR023753">
    <property type="entry name" value="FAD/NAD-binding_dom"/>
</dbReference>
<dbReference type="Gene3D" id="3.30.70.20">
    <property type="match status" value="1"/>
</dbReference>
<dbReference type="SUPFAM" id="SSF51971">
    <property type="entry name" value="Nucleotide-binding domain"/>
    <property type="match status" value="1"/>
</dbReference>
<dbReference type="PANTHER" id="PTHR42783:SF3">
    <property type="entry name" value="GLUTAMATE SYNTHASE [NADPH] SMALL CHAIN-RELATED"/>
    <property type="match status" value="1"/>
</dbReference>
<dbReference type="Gene3D" id="3.50.50.60">
    <property type="entry name" value="FAD/NAD(P)-binding domain"/>
    <property type="match status" value="2"/>
</dbReference>
<dbReference type="Gene3D" id="3.40.50.720">
    <property type="entry name" value="NAD(P)-binding Rossmann-like Domain"/>
    <property type="match status" value="1"/>
</dbReference>
<dbReference type="InterPro" id="IPR017896">
    <property type="entry name" value="4Fe4S_Fe-S-bd"/>
</dbReference>
<dbReference type="PANTHER" id="PTHR42783">
    <property type="entry name" value="GLUTAMATE SYNTHASE [NADPH] SMALL CHAIN"/>
    <property type="match status" value="1"/>
</dbReference>
<dbReference type="GO" id="GO:0051536">
    <property type="term" value="F:iron-sulfur cluster binding"/>
    <property type="evidence" value="ECO:0007669"/>
    <property type="project" value="UniProtKB-KW"/>
</dbReference>
<name>A0A2U3LAJ4_9BACT</name>
<feature type="domain" description="4Fe-4S ferredoxin-type" evidence="4">
    <location>
        <begin position="599"/>
        <end position="629"/>
    </location>
</feature>
<dbReference type="SUPFAM" id="SSF46548">
    <property type="entry name" value="alpha-helical ferredoxin"/>
    <property type="match status" value="2"/>
</dbReference>
<evidence type="ECO:0000256" key="2">
    <source>
        <dbReference type="ARBA" id="ARBA00023004"/>
    </source>
</evidence>
<dbReference type="PROSITE" id="PS51379">
    <property type="entry name" value="4FE4S_FER_2"/>
    <property type="match status" value="2"/>
</dbReference>
<dbReference type="InterPro" id="IPR028261">
    <property type="entry name" value="DPD_II"/>
</dbReference>
<dbReference type="InterPro" id="IPR036188">
    <property type="entry name" value="FAD/NAD-bd_sf"/>
</dbReference>
<keyword evidence="1" id="KW-0479">Metal-binding</keyword>
<dbReference type="Pfam" id="PF14691">
    <property type="entry name" value="Fer4_20"/>
    <property type="match status" value="1"/>
</dbReference>
<dbReference type="PROSITE" id="PS00198">
    <property type="entry name" value="4FE4S_FER_1"/>
    <property type="match status" value="2"/>
</dbReference>
<dbReference type="SUPFAM" id="SSF54862">
    <property type="entry name" value="4Fe-4S ferredoxins"/>
    <property type="match status" value="1"/>
</dbReference>
<evidence type="ECO:0000313" key="6">
    <source>
        <dbReference type="Proteomes" id="UP000238701"/>
    </source>
</evidence>
<dbReference type="Proteomes" id="UP000238701">
    <property type="component" value="Unassembled WGS sequence"/>
</dbReference>
<dbReference type="SUPFAM" id="SSF51905">
    <property type="entry name" value="FAD/NAD(P)-binding domain"/>
    <property type="match status" value="1"/>
</dbReference>
<dbReference type="OrthoDB" id="9803192at2"/>
<accession>A0A2U3LAJ4</accession>
<gene>
    <name evidence="5" type="ORF">SBA1_90048</name>
</gene>
<protein>
    <submittedName>
        <fullName evidence="5">FAD-dependent pyridine nucleotide-disulphide oxidoreductase</fullName>
    </submittedName>
</protein>
<dbReference type="GO" id="GO:0016491">
    <property type="term" value="F:oxidoreductase activity"/>
    <property type="evidence" value="ECO:0007669"/>
    <property type="project" value="InterPro"/>
</dbReference>
<reference evidence="6" key="1">
    <citation type="submission" date="2018-02" db="EMBL/GenBank/DDBJ databases">
        <authorList>
            <person name="Hausmann B."/>
        </authorList>
    </citation>
    <scope>NUCLEOTIDE SEQUENCE [LARGE SCALE GENOMIC DNA]</scope>
    <source>
        <strain evidence="6">Peat soil MAG SbA1</strain>
    </source>
</reference>
<dbReference type="Gene3D" id="1.10.1060.10">
    <property type="entry name" value="Alpha-helical ferredoxin"/>
    <property type="match status" value="1"/>
</dbReference>
<organism evidence="5 6">
    <name type="scientific">Candidatus Sulfotelmatobacter kueseliae</name>
    <dbReference type="NCBI Taxonomy" id="2042962"/>
    <lineage>
        <taxon>Bacteria</taxon>
        <taxon>Pseudomonadati</taxon>
        <taxon>Acidobacteriota</taxon>
        <taxon>Terriglobia</taxon>
        <taxon>Terriglobales</taxon>
        <taxon>Candidatus Korobacteraceae</taxon>
        <taxon>Candidatus Sulfotelmatobacter</taxon>
    </lineage>
</organism>
<evidence type="ECO:0000256" key="3">
    <source>
        <dbReference type="ARBA" id="ARBA00023014"/>
    </source>
</evidence>
<dbReference type="Pfam" id="PF00037">
    <property type="entry name" value="Fer4"/>
    <property type="match status" value="1"/>
</dbReference>
<evidence type="ECO:0000256" key="1">
    <source>
        <dbReference type="ARBA" id="ARBA00022723"/>
    </source>
</evidence>
<feature type="domain" description="4Fe-4S ferredoxin-type" evidence="4">
    <location>
        <begin position="533"/>
        <end position="562"/>
    </location>
</feature>
<sequence>MLKRFKNKKVDADWLHTNFPCMMACPAHTNAGRYVGLIAEGRFEDAYRIARDPNPLASICGRVCAHPCETACRRGEIDRPISIRALKRFLTEQHGPESKHPINVNEGRGQKKLPYKVAVVGGGPVGLSAAHDLALMGYAVTIFEAAPVAGGMLYLGIPEYRLPRDVVEAQVREILETGDITLKLNHAAGRDFTISDLRRQGFDAVLIAVGAHRSRDLSIPGVDLDGVYKGIDFLLNVNLGYKFTIGKKVIVIGGGNVAMDVARSAAREVVKQHAAGVEDVEPSEENVSAVATKEMVDISLSALRMGAREVNLVCLERRNEMPAALEEIEEAEEEGIIIHPGFGPKRILGQDGKVVALETLKTKWVFDQNRRFNPAFYDNSESQIDCDTIIMAIGQAPRLDFLTPEDKVELSPRGLIAVNPQTLMTSAPGIFAGGDCVFGPRLIIDSVGDGKRAAVGIDEYLRGGKHPEPIIEVEVLKRHAMTLGYLDISRQSVPMLPLERRTGVTEVEVGYDAPAAMAEAQRCLHCWVNTIFEGAPEDGSMCILCGGCVDVCPEKCLELVSLDRISFEPETVQHIRDNQECFGVELDEVAADELGIVTGAAMLKDETRCIRCGLCAMRCPVGTITMESYNLLAAEPTGLISVASIGAGLQK</sequence>
<dbReference type="EMBL" id="OMOD01000188">
    <property type="protein sequence ID" value="SPF48912.1"/>
    <property type="molecule type" value="Genomic_DNA"/>
</dbReference>
<proteinExistence type="predicted"/>
<dbReference type="PRINTS" id="PR00419">
    <property type="entry name" value="ADXRDTASE"/>
</dbReference>
<dbReference type="GO" id="GO:0046872">
    <property type="term" value="F:metal ion binding"/>
    <property type="evidence" value="ECO:0007669"/>
    <property type="project" value="UniProtKB-KW"/>
</dbReference>